<feature type="chain" id="PRO_5037364531" evidence="1">
    <location>
        <begin position="19"/>
        <end position="152"/>
    </location>
</feature>
<dbReference type="AlphaFoldDB" id="A0A917DN87"/>
<dbReference type="RefSeq" id="WP_188765845.1">
    <property type="nucleotide sequence ID" value="NZ_BMKK01000003.1"/>
</dbReference>
<evidence type="ECO:0000313" key="2">
    <source>
        <dbReference type="EMBL" id="GGD55172.1"/>
    </source>
</evidence>
<dbReference type="EMBL" id="BMKK01000003">
    <property type="protein sequence ID" value="GGD55172.1"/>
    <property type="molecule type" value="Genomic_DNA"/>
</dbReference>
<dbReference type="Proteomes" id="UP000609064">
    <property type="component" value="Unassembled WGS sequence"/>
</dbReference>
<name>A0A917DN87_9BACT</name>
<gene>
    <name evidence="2" type="ORF">GCM10011514_19210</name>
</gene>
<accession>A0A917DN87</accession>
<keyword evidence="3" id="KW-1185">Reference proteome</keyword>
<sequence>MKKLLIIFAILCSFSAFAQKNYVWKQFNIQITVPDDFRIKKNTAKEFEMKGEGMELSMLIHEENVAIEDLDDAAIAGAKAMKLQELDAAHQVKINEFEGFYVEGFKDGNRIMFACLGNPNSHTNFFIAIIFDDEDKTAEKDALEILNSLDVS</sequence>
<evidence type="ECO:0000256" key="1">
    <source>
        <dbReference type="SAM" id="SignalP"/>
    </source>
</evidence>
<organism evidence="2 3">
    <name type="scientific">Emticicia aquatilis</name>
    <dbReference type="NCBI Taxonomy" id="1537369"/>
    <lineage>
        <taxon>Bacteria</taxon>
        <taxon>Pseudomonadati</taxon>
        <taxon>Bacteroidota</taxon>
        <taxon>Cytophagia</taxon>
        <taxon>Cytophagales</taxon>
        <taxon>Leadbetterellaceae</taxon>
        <taxon>Emticicia</taxon>
    </lineage>
</organism>
<comment type="caution">
    <text evidence="2">The sequence shown here is derived from an EMBL/GenBank/DDBJ whole genome shotgun (WGS) entry which is preliminary data.</text>
</comment>
<keyword evidence="1" id="KW-0732">Signal</keyword>
<proteinExistence type="predicted"/>
<reference evidence="2" key="2">
    <citation type="submission" date="2020-09" db="EMBL/GenBank/DDBJ databases">
        <authorList>
            <person name="Sun Q."/>
            <person name="Zhou Y."/>
        </authorList>
    </citation>
    <scope>NUCLEOTIDE SEQUENCE</scope>
    <source>
        <strain evidence="2">CGMCC 1.15958</strain>
    </source>
</reference>
<evidence type="ECO:0000313" key="3">
    <source>
        <dbReference type="Proteomes" id="UP000609064"/>
    </source>
</evidence>
<reference evidence="2" key="1">
    <citation type="journal article" date="2014" name="Int. J. Syst. Evol. Microbiol.">
        <title>Complete genome sequence of Corynebacterium casei LMG S-19264T (=DSM 44701T), isolated from a smear-ripened cheese.</title>
        <authorList>
            <consortium name="US DOE Joint Genome Institute (JGI-PGF)"/>
            <person name="Walter F."/>
            <person name="Albersmeier A."/>
            <person name="Kalinowski J."/>
            <person name="Ruckert C."/>
        </authorList>
    </citation>
    <scope>NUCLEOTIDE SEQUENCE</scope>
    <source>
        <strain evidence="2">CGMCC 1.15958</strain>
    </source>
</reference>
<feature type="signal peptide" evidence="1">
    <location>
        <begin position="1"/>
        <end position="18"/>
    </location>
</feature>
<protein>
    <submittedName>
        <fullName evidence="2">Uncharacterized protein</fullName>
    </submittedName>
</protein>